<evidence type="ECO:0000313" key="2">
    <source>
        <dbReference type="Proteomes" id="UP000053263"/>
    </source>
</evidence>
<dbReference type="EMBL" id="KN832576">
    <property type="protein sequence ID" value="KII83559.1"/>
    <property type="molecule type" value="Genomic_DNA"/>
</dbReference>
<dbReference type="OrthoDB" id="2953744at2759"/>
<keyword evidence="2" id="KW-1185">Reference proteome</keyword>
<proteinExistence type="predicted"/>
<dbReference type="Proteomes" id="UP000053263">
    <property type="component" value="Unassembled WGS sequence"/>
</dbReference>
<evidence type="ECO:0008006" key="3">
    <source>
        <dbReference type="Google" id="ProtNLM"/>
    </source>
</evidence>
<feature type="non-terminal residue" evidence="1">
    <location>
        <position position="152"/>
    </location>
</feature>
<dbReference type="Pfam" id="PF14223">
    <property type="entry name" value="Retrotran_gag_2"/>
    <property type="match status" value="1"/>
</dbReference>
<organism evidence="1 2">
    <name type="scientific">Plicaturopsis crispa FD-325 SS-3</name>
    <dbReference type="NCBI Taxonomy" id="944288"/>
    <lineage>
        <taxon>Eukaryota</taxon>
        <taxon>Fungi</taxon>
        <taxon>Dikarya</taxon>
        <taxon>Basidiomycota</taxon>
        <taxon>Agaricomycotina</taxon>
        <taxon>Agaricomycetes</taxon>
        <taxon>Agaricomycetidae</taxon>
        <taxon>Amylocorticiales</taxon>
        <taxon>Amylocorticiaceae</taxon>
        <taxon>Plicatura</taxon>
        <taxon>Plicaturopsis crispa</taxon>
    </lineage>
</organism>
<sequence length="152" mass="17127">MSTADSTSTTCPVLKGPENYQIWKLRIMGKLREEKVYGVVTGEKTSSLSTMSPLVYPDPGNRYADSWGMRDGRAHGIIVRHIDDRIVLQTAHHTTSKALWDAIVELHENVNTGITTFYTFVDMMDLRWDGTSAIDQHIAKLRSGSQKLTQMK</sequence>
<dbReference type="AlphaFoldDB" id="A0A0C9T2R5"/>
<accession>A0A0C9T2R5</accession>
<dbReference type="HOGENOM" id="CLU_104293_1_0_1"/>
<protein>
    <recommendedName>
        <fullName evidence="3">Retrotransposon Copia-like N-terminal domain-containing protein</fullName>
    </recommendedName>
</protein>
<reference evidence="1 2" key="1">
    <citation type="submission" date="2014-06" db="EMBL/GenBank/DDBJ databases">
        <title>Evolutionary Origins and Diversification of the Mycorrhizal Mutualists.</title>
        <authorList>
            <consortium name="DOE Joint Genome Institute"/>
            <consortium name="Mycorrhizal Genomics Consortium"/>
            <person name="Kohler A."/>
            <person name="Kuo A."/>
            <person name="Nagy L.G."/>
            <person name="Floudas D."/>
            <person name="Copeland A."/>
            <person name="Barry K.W."/>
            <person name="Cichocki N."/>
            <person name="Veneault-Fourrey C."/>
            <person name="LaButti K."/>
            <person name="Lindquist E.A."/>
            <person name="Lipzen A."/>
            <person name="Lundell T."/>
            <person name="Morin E."/>
            <person name="Murat C."/>
            <person name="Riley R."/>
            <person name="Ohm R."/>
            <person name="Sun H."/>
            <person name="Tunlid A."/>
            <person name="Henrissat B."/>
            <person name="Grigoriev I.V."/>
            <person name="Hibbett D.S."/>
            <person name="Martin F."/>
        </authorList>
    </citation>
    <scope>NUCLEOTIDE SEQUENCE [LARGE SCALE GENOMIC DNA]</scope>
    <source>
        <strain evidence="1 2">FD-325 SS-3</strain>
    </source>
</reference>
<name>A0A0C9T2R5_PLICR</name>
<evidence type="ECO:0000313" key="1">
    <source>
        <dbReference type="EMBL" id="KII83559.1"/>
    </source>
</evidence>
<gene>
    <name evidence="1" type="ORF">PLICRDRAFT_81335</name>
</gene>